<evidence type="ECO:0000256" key="6">
    <source>
        <dbReference type="ARBA" id="ARBA00023125"/>
    </source>
</evidence>
<dbReference type="CDD" id="cd00009">
    <property type="entry name" value="AAA"/>
    <property type="match status" value="1"/>
</dbReference>
<dbReference type="GO" id="GO:0000160">
    <property type="term" value="P:phosphorelay signal transduction system"/>
    <property type="evidence" value="ECO:0007669"/>
    <property type="project" value="UniProtKB-KW"/>
</dbReference>
<dbReference type="FunFam" id="3.40.50.2300:FF:000018">
    <property type="entry name" value="DNA-binding transcriptional regulator NtrC"/>
    <property type="match status" value="1"/>
</dbReference>
<organism evidence="12">
    <name type="scientific">uncultured Desulfovibrio sp</name>
    <dbReference type="NCBI Taxonomy" id="167968"/>
    <lineage>
        <taxon>Bacteria</taxon>
        <taxon>Pseudomonadati</taxon>
        <taxon>Thermodesulfobacteriota</taxon>
        <taxon>Desulfovibrionia</taxon>
        <taxon>Desulfovibrionales</taxon>
        <taxon>Desulfovibrionaceae</taxon>
        <taxon>Desulfovibrio</taxon>
        <taxon>environmental samples</taxon>
    </lineage>
</organism>
<evidence type="ECO:0000259" key="10">
    <source>
        <dbReference type="PROSITE" id="PS50045"/>
    </source>
</evidence>
<dbReference type="InterPro" id="IPR003593">
    <property type="entry name" value="AAA+_ATPase"/>
</dbReference>
<feature type="compositionally biased region" description="Pro residues" evidence="9">
    <location>
        <begin position="478"/>
        <end position="498"/>
    </location>
</feature>
<evidence type="ECO:0000256" key="1">
    <source>
        <dbReference type="ARBA" id="ARBA00022553"/>
    </source>
</evidence>
<keyword evidence="5" id="KW-0805">Transcription regulation</keyword>
<protein>
    <submittedName>
        <fullName evidence="12">Transcriptional regulatory protein ZraR</fullName>
    </submittedName>
</protein>
<dbReference type="Pfam" id="PF02954">
    <property type="entry name" value="HTH_8"/>
    <property type="match status" value="1"/>
</dbReference>
<reference evidence="12" key="1">
    <citation type="submission" date="2016-08" db="EMBL/GenBank/DDBJ databases">
        <authorList>
            <person name="Seilhamer J.J."/>
        </authorList>
    </citation>
    <scope>NUCLEOTIDE SEQUENCE</scope>
    <source>
        <strain evidence="12">86-1</strain>
    </source>
</reference>
<dbReference type="Gene3D" id="1.10.10.60">
    <property type="entry name" value="Homeodomain-like"/>
    <property type="match status" value="1"/>
</dbReference>
<feature type="modified residue" description="4-aspartylphosphate" evidence="8">
    <location>
        <position position="88"/>
    </location>
</feature>
<keyword evidence="6" id="KW-0238">DNA-binding</keyword>
<keyword evidence="1 8" id="KW-0597">Phosphoprotein</keyword>
<dbReference type="GO" id="GO:0043565">
    <property type="term" value="F:sequence-specific DNA binding"/>
    <property type="evidence" value="ECO:0007669"/>
    <property type="project" value="InterPro"/>
</dbReference>
<dbReference type="SMART" id="SM00382">
    <property type="entry name" value="AAA"/>
    <property type="match status" value="1"/>
</dbReference>
<feature type="domain" description="Sigma-54 factor interaction" evidence="10">
    <location>
        <begin position="178"/>
        <end position="407"/>
    </location>
</feature>
<evidence type="ECO:0000256" key="8">
    <source>
        <dbReference type="PROSITE-ProRule" id="PRU00169"/>
    </source>
</evidence>
<name>A0A212L9A6_9BACT</name>
<dbReference type="GO" id="GO:0006355">
    <property type="term" value="P:regulation of DNA-templated transcription"/>
    <property type="evidence" value="ECO:0007669"/>
    <property type="project" value="InterPro"/>
</dbReference>
<evidence type="ECO:0000256" key="7">
    <source>
        <dbReference type="ARBA" id="ARBA00023163"/>
    </source>
</evidence>
<dbReference type="PROSITE" id="PS50110">
    <property type="entry name" value="RESPONSE_REGULATORY"/>
    <property type="match status" value="1"/>
</dbReference>
<dbReference type="AlphaFoldDB" id="A0A212L9A6"/>
<dbReference type="InterPro" id="IPR009057">
    <property type="entry name" value="Homeodomain-like_sf"/>
</dbReference>
<dbReference type="PRINTS" id="PR01590">
    <property type="entry name" value="HTHFIS"/>
</dbReference>
<dbReference type="PANTHER" id="PTHR32071">
    <property type="entry name" value="TRANSCRIPTIONAL REGULATORY PROTEIN"/>
    <property type="match status" value="1"/>
</dbReference>
<dbReference type="InterPro" id="IPR027417">
    <property type="entry name" value="P-loop_NTPase"/>
</dbReference>
<evidence type="ECO:0000259" key="11">
    <source>
        <dbReference type="PROSITE" id="PS50110"/>
    </source>
</evidence>
<proteinExistence type="predicted"/>
<keyword evidence="2" id="KW-0547">Nucleotide-binding</keyword>
<keyword evidence="3" id="KW-0067">ATP-binding</keyword>
<dbReference type="PROSITE" id="PS50045">
    <property type="entry name" value="SIGMA54_INTERACT_4"/>
    <property type="match status" value="1"/>
</dbReference>
<dbReference type="Gene3D" id="3.40.50.2300">
    <property type="match status" value="1"/>
</dbReference>
<feature type="compositionally biased region" description="Basic and acidic residues" evidence="9">
    <location>
        <begin position="19"/>
        <end position="31"/>
    </location>
</feature>
<dbReference type="SUPFAM" id="SSF46689">
    <property type="entry name" value="Homeodomain-like"/>
    <property type="match status" value="1"/>
</dbReference>
<feature type="compositionally biased region" description="Low complexity" evidence="9">
    <location>
        <begin position="431"/>
        <end position="458"/>
    </location>
</feature>
<evidence type="ECO:0000256" key="3">
    <source>
        <dbReference type="ARBA" id="ARBA00022840"/>
    </source>
</evidence>
<evidence type="ECO:0000256" key="9">
    <source>
        <dbReference type="SAM" id="MobiDB-lite"/>
    </source>
</evidence>
<dbReference type="RefSeq" id="WP_232088334.1">
    <property type="nucleotide sequence ID" value="NZ_LT608333.1"/>
</dbReference>
<dbReference type="Pfam" id="PF25601">
    <property type="entry name" value="AAA_lid_14"/>
    <property type="match status" value="1"/>
</dbReference>
<dbReference type="PROSITE" id="PS00688">
    <property type="entry name" value="SIGMA54_INTERACT_3"/>
    <property type="match status" value="1"/>
</dbReference>
<feature type="region of interest" description="Disordered" evidence="9">
    <location>
        <begin position="473"/>
        <end position="506"/>
    </location>
</feature>
<keyword evidence="4" id="KW-0902">Two-component regulatory system</keyword>
<dbReference type="Pfam" id="PF00158">
    <property type="entry name" value="Sigma54_activat"/>
    <property type="match status" value="1"/>
</dbReference>
<dbReference type="SMART" id="SM00448">
    <property type="entry name" value="REC"/>
    <property type="match status" value="1"/>
</dbReference>
<accession>A0A212L9A6</accession>
<keyword evidence="7" id="KW-0804">Transcription</keyword>
<evidence type="ECO:0000313" key="12">
    <source>
        <dbReference type="EMBL" id="SCM74057.1"/>
    </source>
</evidence>
<dbReference type="InterPro" id="IPR011006">
    <property type="entry name" value="CheY-like_superfamily"/>
</dbReference>
<evidence type="ECO:0000256" key="4">
    <source>
        <dbReference type="ARBA" id="ARBA00023012"/>
    </source>
</evidence>
<feature type="domain" description="Response regulatory" evidence="11">
    <location>
        <begin position="39"/>
        <end position="153"/>
    </location>
</feature>
<dbReference type="InterPro" id="IPR025944">
    <property type="entry name" value="Sigma_54_int_dom_CS"/>
</dbReference>
<dbReference type="InterPro" id="IPR058031">
    <property type="entry name" value="AAA_lid_NorR"/>
</dbReference>
<feature type="region of interest" description="Disordered" evidence="9">
    <location>
        <begin position="1"/>
        <end position="36"/>
    </location>
</feature>
<dbReference type="CDD" id="cd17536">
    <property type="entry name" value="REC_YesN-like"/>
    <property type="match status" value="1"/>
</dbReference>
<evidence type="ECO:0000256" key="2">
    <source>
        <dbReference type="ARBA" id="ARBA00022741"/>
    </source>
</evidence>
<dbReference type="Gene3D" id="3.40.50.300">
    <property type="entry name" value="P-loop containing nucleotide triphosphate hydrolases"/>
    <property type="match status" value="1"/>
</dbReference>
<dbReference type="FunFam" id="3.40.50.300:FF:000006">
    <property type="entry name" value="DNA-binding transcriptional regulator NtrC"/>
    <property type="match status" value="1"/>
</dbReference>
<gene>
    <name evidence="12" type="primary">zraR</name>
    <name evidence="12" type="ORF">KL86DES1_21706</name>
</gene>
<sequence length="553" mass="59121">MTTERFRLAEQASIQATPDEPRRSSHGRDAAQRAGGGGRLLIIDDERMARANLARALERGGHESAQAGSGEEGLKLLAEQDIDVVITDIAMAGMNGMEVLKAVRSSKPDVEVIMVTGYPMIESAVEAMRLGAFHYLAKPYSLEEARILVARALEKRRLRQQVVQMRAQLEASGSVPEMVGASPAMGGLRQALMRLAPTDVAVLLQGETGTGKELAARTMHAQSQRARRRFLAINCGALSPELLESELFGHEQGAFSGAVRRKEGLFEAASGGTLFLDEIGEMPAGMQVKLLRVLQEQTLRRVGGTVDIPVDVRIIAATNRNLKEEVEAGRFRRDLYYRIAVVTQELPSLRSRVEDIPMLARFFLARLAEQGGAAPLDIDEAALDALRQYPFPGNVRELANILERAAVFCPPGGSIGLSHLSPEVSEPGLHPSTTPSAAPVAASPHLSTTVSAAPAATGAGRADVAPTIAATPMASATPVPPEPQAPPAPPVSSAPPAPEHGQGQDTPLVPLAEMEKQHILRALELAGDNRTLAADMLGISRSSLWRKLREYGV</sequence>
<evidence type="ECO:0000256" key="5">
    <source>
        <dbReference type="ARBA" id="ARBA00023015"/>
    </source>
</evidence>
<dbReference type="SUPFAM" id="SSF52172">
    <property type="entry name" value="CheY-like"/>
    <property type="match status" value="1"/>
</dbReference>
<dbReference type="InterPro" id="IPR001789">
    <property type="entry name" value="Sig_transdc_resp-reg_receiver"/>
</dbReference>
<dbReference type="InterPro" id="IPR002078">
    <property type="entry name" value="Sigma_54_int"/>
</dbReference>
<feature type="region of interest" description="Disordered" evidence="9">
    <location>
        <begin position="419"/>
        <end position="458"/>
    </location>
</feature>
<dbReference type="PROSITE" id="PS00676">
    <property type="entry name" value="SIGMA54_INTERACT_2"/>
    <property type="match status" value="1"/>
</dbReference>
<dbReference type="EMBL" id="FMJC01000002">
    <property type="protein sequence ID" value="SCM74057.1"/>
    <property type="molecule type" value="Genomic_DNA"/>
</dbReference>
<dbReference type="Pfam" id="PF00072">
    <property type="entry name" value="Response_reg"/>
    <property type="match status" value="1"/>
</dbReference>
<dbReference type="Gene3D" id="1.10.8.60">
    <property type="match status" value="1"/>
</dbReference>
<dbReference type="SUPFAM" id="SSF52540">
    <property type="entry name" value="P-loop containing nucleoside triphosphate hydrolases"/>
    <property type="match status" value="1"/>
</dbReference>
<dbReference type="InterPro" id="IPR002197">
    <property type="entry name" value="HTH_Fis"/>
</dbReference>
<dbReference type="GO" id="GO:0005524">
    <property type="term" value="F:ATP binding"/>
    <property type="evidence" value="ECO:0007669"/>
    <property type="project" value="UniProtKB-KW"/>
</dbReference>
<dbReference type="PANTHER" id="PTHR32071:SF113">
    <property type="entry name" value="ALGINATE BIOSYNTHESIS TRANSCRIPTIONAL REGULATORY PROTEIN ALGB"/>
    <property type="match status" value="1"/>
</dbReference>
<dbReference type="InterPro" id="IPR025943">
    <property type="entry name" value="Sigma_54_int_dom_ATP-bd_2"/>
</dbReference>